<dbReference type="PANTHER" id="PTHR19848">
    <property type="entry name" value="WD40 REPEAT PROTEIN"/>
    <property type="match status" value="1"/>
</dbReference>
<reference evidence="4 6" key="2">
    <citation type="submission" date="2020-07" db="EMBL/GenBank/DDBJ databases">
        <title>Identification of Halomonas strains.</title>
        <authorList>
            <person name="Xiao Z."/>
            <person name="Shen J."/>
        </authorList>
    </citation>
    <scope>NUCLEOTIDE SEQUENCE [LARGE SCALE GENOMIC DNA]</scope>
    <source>
        <strain evidence="4 6">DSM 17331</strain>
    </source>
</reference>
<evidence type="ECO:0000256" key="2">
    <source>
        <dbReference type="ARBA" id="ARBA00022737"/>
    </source>
</evidence>
<dbReference type="Pfam" id="PF00400">
    <property type="entry name" value="WD40"/>
    <property type="match status" value="1"/>
</dbReference>
<dbReference type="EMBL" id="JABFUB010000007">
    <property type="protein sequence ID" value="MCG6662066.1"/>
    <property type="molecule type" value="Genomic_DNA"/>
</dbReference>
<dbReference type="PROSITE" id="PS51257">
    <property type="entry name" value="PROKAR_LIPOPROTEIN"/>
    <property type="match status" value="1"/>
</dbReference>
<reference evidence="5 7" key="1">
    <citation type="submission" date="2020-05" db="EMBL/GenBank/DDBJ databases">
        <title>Comparative genomic analysis of denitrifying bacteria from Halomonas genus.</title>
        <authorList>
            <person name="Wang L."/>
            <person name="Shao Z."/>
        </authorList>
    </citation>
    <scope>NUCLEOTIDE SEQUENCE [LARGE SCALE GENOMIC DNA]</scope>
    <source>
        <strain evidence="5 7">DSM 17331</strain>
    </source>
</reference>
<keyword evidence="7" id="KW-1185">Reference proteome</keyword>
<proteinExistence type="predicted"/>
<dbReference type="InterPro" id="IPR015943">
    <property type="entry name" value="WD40/YVTN_repeat-like_dom_sf"/>
</dbReference>
<evidence type="ECO:0000313" key="4">
    <source>
        <dbReference type="EMBL" id="MBA2779932.1"/>
    </source>
</evidence>
<name>A0A7V9W2M4_9GAMM</name>
<evidence type="ECO:0000313" key="7">
    <source>
        <dbReference type="Proteomes" id="UP000814353"/>
    </source>
</evidence>
<dbReference type="PANTHER" id="PTHR19848:SF8">
    <property type="entry name" value="F-BOX AND WD REPEAT DOMAIN CONTAINING 7"/>
    <property type="match status" value="1"/>
</dbReference>
<dbReference type="EMBL" id="JACEFT010000017">
    <property type="protein sequence ID" value="MBA2779932.1"/>
    <property type="molecule type" value="Genomic_DNA"/>
</dbReference>
<dbReference type="Proteomes" id="UP000518091">
    <property type="component" value="Unassembled WGS sequence"/>
</dbReference>
<feature type="signal peptide" evidence="3">
    <location>
        <begin position="1"/>
        <end position="31"/>
    </location>
</feature>
<evidence type="ECO:0000256" key="1">
    <source>
        <dbReference type="ARBA" id="ARBA00022574"/>
    </source>
</evidence>
<evidence type="ECO:0000313" key="6">
    <source>
        <dbReference type="Proteomes" id="UP000518091"/>
    </source>
</evidence>
<accession>A0A7V9W2M4</accession>
<sequence length="362" mass="38661">MSQRMLSGTCRRTWGLSLGLGLLAGCALGSAEGGVAPDWTGAELLHEFEIESEHPRQRVEQLALSPDGAQVALAMEGRLELREVATGELIHRLDGHRSPEIDAALPVTGLAFSPDGASLVSASWNPGVAADASLKHWGAATGNLLKALAGDKGCREVAFAADGASVWAACGRDAQRYELETGLVAERAEGIPVSVKPLDAAAAADALPLPRQGPADALALSADGMRLAWAGKPPTYPYPVVRVWHAGEEGVVEASQDAYHALELPEVSATRDPVSQARELFGLQELNPVTSETVSHWLRDDGDLQVTLRLDDLKDDAVRALRYRLRFAPAEDGQWALVQAGRKQQCRRGPTGPDEWTTQLCH</sequence>
<dbReference type="Gene3D" id="2.130.10.10">
    <property type="entry name" value="YVTN repeat-like/Quinoprotein amine dehydrogenase"/>
    <property type="match status" value="1"/>
</dbReference>
<dbReference type="SUPFAM" id="SSF50969">
    <property type="entry name" value="YVTN repeat-like/Quinoprotein amine dehydrogenase"/>
    <property type="match status" value="1"/>
</dbReference>
<comment type="caution">
    <text evidence="4">The sequence shown here is derived from an EMBL/GenBank/DDBJ whole genome shotgun (WGS) entry which is preliminary data.</text>
</comment>
<gene>
    <name evidence="4" type="ORF">H1D44_13615</name>
    <name evidence="5" type="ORF">HOP48_10960</name>
</gene>
<keyword evidence="2" id="KW-0677">Repeat</keyword>
<dbReference type="AlphaFoldDB" id="A0A7V9W2M4"/>
<dbReference type="InterPro" id="IPR001680">
    <property type="entry name" value="WD40_rpt"/>
</dbReference>
<protein>
    <submittedName>
        <fullName evidence="4">Uncharacterized protein</fullName>
    </submittedName>
</protein>
<organism evidence="4 6">
    <name type="scientific">Billgrantia kenyensis</name>
    <dbReference type="NCBI Taxonomy" id="321266"/>
    <lineage>
        <taxon>Bacteria</taxon>
        <taxon>Pseudomonadati</taxon>
        <taxon>Pseudomonadota</taxon>
        <taxon>Gammaproteobacteria</taxon>
        <taxon>Oceanospirillales</taxon>
        <taxon>Halomonadaceae</taxon>
        <taxon>Billgrantia</taxon>
    </lineage>
</organism>
<dbReference type="InterPro" id="IPR011044">
    <property type="entry name" value="Quino_amine_DH_bsu"/>
</dbReference>
<feature type="chain" id="PRO_5031187707" evidence="3">
    <location>
        <begin position="32"/>
        <end position="362"/>
    </location>
</feature>
<dbReference type="RefSeq" id="WP_181515401.1">
    <property type="nucleotide sequence ID" value="NZ_JABFUB010000007.1"/>
</dbReference>
<keyword evidence="1" id="KW-0853">WD repeat</keyword>
<keyword evidence="3" id="KW-0732">Signal</keyword>
<evidence type="ECO:0000256" key="3">
    <source>
        <dbReference type="SAM" id="SignalP"/>
    </source>
</evidence>
<evidence type="ECO:0000313" key="5">
    <source>
        <dbReference type="EMBL" id="MCG6662066.1"/>
    </source>
</evidence>
<dbReference type="Proteomes" id="UP000814353">
    <property type="component" value="Unassembled WGS sequence"/>
</dbReference>